<proteinExistence type="inferred from homology"/>
<evidence type="ECO:0000256" key="4">
    <source>
        <dbReference type="RuleBase" id="RU362032"/>
    </source>
</evidence>
<dbReference type="GO" id="GO:0016853">
    <property type="term" value="F:isomerase activity"/>
    <property type="evidence" value="ECO:0007669"/>
    <property type="project" value="UniProtKB-UniRule"/>
</dbReference>
<dbReference type="SUPFAM" id="SSF55331">
    <property type="entry name" value="Tautomerase/MIF"/>
    <property type="match status" value="1"/>
</dbReference>
<feature type="domain" description="4-oxalocrotonate tautomerase-like" evidence="5">
    <location>
        <begin position="2"/>
        <end position="61"/>
    </location>
</feature>
<dbReference type="Gene3D" id="3.30.429.10">
    <property type="entry name" value="Macrophage Migration Inhibitory Factor"/>
    <property type="match status" value="1"/>
</dbReference>
<name>A0A1M6X0U0_9GAMM</name>
<dbReference type="InterPro" id="IPR014347">
    <property type="entry name" value="Tautomerase/MIF_sf"/>
</dbReference>
<protein>
    <recommendedName>
        <fullName evidence="4">Tautomerase</fullName>
        <ecNumber evidence="4">5.3.2.-</ecNumber>
    </recommendedName>
</protein>
<dbReference type="PANTHER" id="PTHR35530:SF1">
    <property type="entry name" value="2-HYDROXYMUCONATE TAUTOMERASE"/>
    <property type="match status" value="1"/>
</dbReference>
<dbReference type="PANTHER" id="PTHR35530">
    <property type="entry name" value="TAUTOMERASE-RELATED"/>
    <property type="match status" value="1"/>
</dbReference>
<dbReference type="EC" id="5.3.2.-" evidence="4"/>
<dbReference type="NCBIfam" id="NF002571">
    <property type="entry name" value="PRK02220.1"/>
    <property type="match status" value="1"/>
</dbReference>
<comment type="similarity">
    <text evidence="1 4">Belongs to the 4-oxalocrotonate tautomerase family.</text>
</comment>
<dbReference type="Pfam" id="PF01361">
    <property type="entry name" value="Tautomerase"/>
    <property type="match status" value="1"/>
</dbReference>
<keyword evidence="7" id="KW-1185">Reference proteome</keyword>
<dbReference type="Proteomes" id="UP000184248">
    <property type="component" value="Unassembled WGS sequence"/>
</dbReference>
<dbReference type="EMBL" id="FRAL01000007">
    <property type="protein sequence ID" value="SHK99511.1"/>
    <property type="molecule type" value="Genomic_DNA"/>
</dbReference>
<sequence>MPIVNIQLIEGRSAEQKEALIEKVTAACVDAVDCTPESVRILLSDVTTQDFGVAGESVAKRRAAKESTS</sequence>
<dbReference type="OrthoDB" id="9799841at2"/>
<dbReference type="AlphaFoldDB" id="A0A1M6X0U0"/>
<evidence type="ECO:0000313" key="7">
    <source>
        <dbReference type="Proteomes" id="UP000184248"/>
    </source>
</evidence>
<evidence type="ECO:0000256" key="1">
    <source>
        <dbReference type="ARBA" id="ARBA00006723"/>
    </source>
</evidence>
<evidence type="ECO:0000256" key="2">
    <source>
        <dbReference type="ARBA" id="ARBA00023235"/>
    </source>
</evidence>
<dbReference type="InterPro" id="IPR004370">
    <property type="entry name" value="4-OT-like_dom"/>
</dbReference>
<accession>A0A1M6X0U0</accession>
<dbReference type="NCBIfam" id="TIGR00013">
    <property type="entry name" value="taut"/>
    <property type="match status" value="1"/>
</dbReference>
<reference evidence="7" key="1">
    <citation type="submission" date="2016-11" db="EMBL/GenBank/DDBJ databases">
        <authorList>
            <person name="Varghese N."/>
            <person name="Submissions S."/>
        </authorList>
    </citation>
    <scope>NUCLEOTIDE SEQUENCE [LARGE SCALE GENOMIC DNA]</scope>
    <source>
        <strain evidence="7">ALO Sharm</strain>
    </source>
</reference>
<keyword evidence="2 4" id="KW-0413">Isomerase</keyword>
<evidence type="ECO:0000259" key="5">
    <source>
        <dbReference type="Pfam" id="PF01361"/>
    </source>
</evidence>
<organism evidence="6 7">
    <name type="scientific">Halomonas caseinilytica</name>
    <dbReference type="NCBI Taxonomy" id="438744"/>
    <lineage>
        <taxon>Bacteria</taxon>
        <taxon>Pseudomonadati</taxon>
        <taxon>Pseudomonadota</taxon>
        <taxon>Gammaproteobacteria</taxon>
        <taxon>Oceanospirillales</taxon>
        <taxon>Halomonadaceae</taxon>
        <taxon>Halomonas</taxon>
    </lineage>
</organism>
<feature type="active site" description="Proton acceptor; via imino nitrogen" evidence="3">
    <location>
        <position position="2"/>
    </location>
</feature>
<evidence type="ECO:0000256" key="3">
    <source>
        <dbReference type="PIRSR" id="PIRSR618191-1"/>
    </source>
</evidence>
<evidence type="ECO:0000313" key="6">
    <source>
        <dbReference type="EMBL" id="SHK99511.1"/>
    </source>
</evidence>
<dbReference type="InterPro" id="IPR018191">
    <property type="entry name" value="4-OT"/>
</dbReference>
<gene>
    <name evidence="6" type="ORF">SAMN05192556_1072</name>
</gene>